<proteinExistence type="predicted"/>
<dbReference type="EMBL" id="UFTD01000002">
    <property type="protein sequence ID" value="SSZ40863.1"/>
    <property type="molecule type" value="Genomic_DNA"/>
</dbReference>
<evidence type="ECO:0000313" key="2">
    <source>
        <dbReference type="EMBL" id="SSZ40863.1"/>
    </source>
</evidence>
<sequence length="134" mass="15024">MKATLKLLSGLALLIIAGCFPGPYQAVDVLEKLGEDKIEIKKALLECGMLNPHDDYMMDYRELSINANTSIYACLTQAGFHSKLGGKWRDRCRNYNAEDLPICVPGAVIPKRSVKKRLNSAYCQKYKNKPECQP</sequence>
<protein>
    <submittedName>
        <fullName evidence="2">Uncharacterized protein</fullName>
    </submittedName>
</protein>
<feature type="signal peptide" evidence="1">
    <location>
        <begin position="1"/>
        <end position="26"/>
    </location>
</feature>
<dbReference type="AlphaFoldDB" id="A0A336NF10"/>
<gene>
    <name evidence="2" type="ORF">NCTC12860_02024</name>
</gene>
<reference evidence="2 3" key="1">
    <citation type="submission" date="2018-06" db="EMBL/GenBank/DDBJ databases">
        <authorList>
            <consortium name="Pathogen Informatics"/>
            <person name="Doyle S."/>
        </authorList>
    </citation>
    <scope>NUCLEOTIDE SEQUENCE [LARGE SCALE GENOMIC DNA]</scope>
    <source>
        <strain evidence="2 3">NCTC12860</strain>
    </source>
</reference>
<accession>A0A336NF10</accession>
<dbReference type="RefSeq" id="WP_026500686.1">
    <property type="nucleotide sequence ID" value="NZ_CACVBG010000038.1"/>
</dbReference>
<dbReference type="PROSITE" id="PS51257">
    <property type="entry name" value="PROKAR_LIPOPROTEIN"/>
    <property type="match status" value="1"/>
</dbReference>
<dbReference type="Proteomes" id="UP000253846">
    <property type="component" value="Unassembled WGS sequence"/>
</dbReference>
<evidence type="ECO:0000256" key="1">
    <source>
        <dbReference type="SAM" id="SignalP"/>
    </source>
</evidence>
<feature type="chain" id="PRO_5016261701" evidence="1">
    <location>
        <begin position="27"/>
        <end position="134"/>
    </location>
</feature>
<organism evidence="2 3">
    <name type="scientific">Bartonella grahamii</name>
    <dbReference type="NCBI Taxonomy" id="33045"/>
    <lineage>
        <taxon>Bacteria</taxon>
        <taxon>Pseudomonadati</taxon>
        <taxon>Pseudomonadota</taxon>
        <taxon>Alphaproteobacteria</taxon>
        <taxon>Hyphomicrobiales</taxon>
        <taxon>Bartonellaceae</taxon>
        <taxon>Bartonella</taxon>
    </lineage>
</organism>
<keyword evidence="1" id="KW-0732">Signal</keyword>
<evidence type="ECO:0000313" key="3">
    <source>
        <dbReference type="Proteomes" id="UP000253846"/>
    </source>
</evidence>
<name>A0A336NF10_BARGR</name>